<gene>
    <name evidence="1" type="ORF">ABIF29_001840</name>
</gene>
<reference evidence="1 2" key="1">
    <citation type="submission" date="2024-07" db="EMBL/GenBank/DDBJ databases">
        <title>Genomic Encyclopedia of Type Strains, Phase V (KMG-V): Genome sequencing to study the core and pangenomes of soil and plant-associated prokaryotes.</title>
        <authorList>
            <person name="Whitman W."/>
        </authorList>
    </citation>
    <scope>NUCLEOTIDE SEQUENCE [LARGE SCALE GENOMIC DNA]</scope>
    <source>
        <strain evidence="1 2">USDA 415</strain>
    </source>
</reference>
<comment type="caution">
    <text evidence="1">The sequence shown here is derived from an EMBL/GenBank/DDBJ whole genome shotgun (WGS) entry which is preliminary data.</text>
</comment>
<name>A0ABV4EV61_BRAEL</name>
<sequence>MLTPAAAARAQRQQAGMGVGAVPEILEHVLFAGERRLPDPAHALRTHMRDGLGVAVRYRQRHAVAADAGHGAAALGDFGRRVVRAARAEIRRALQLRGAHALGRAIERLEFCQTLLQQRAAVTEPAQPRHHGGGDHGRRQLALARQQRRAALVALADHRRTLRGVHVVEDADQLVLDEAALLLDDKHILQALGEGARAARFERPGQRHLVDAQAERLRIGIGDAEISERLAQIEIGLAGRHDAEPRRLGIQHDAVEAVDAGEGRDGLHLGPVQPALRLQRRIRPADREPAQWHLEIVGHDDLDAIGIADDRGRAFHRLRDRLEADPAAGIARQREAEDAEVEIVLQRRRIDHRHQRRGKYLLALMRQGGGLAAMVVTGQRDHAAVRRGAGGIGVLERVERAVDAGALAVPDAEHAIDLGAGKHADLLAAPDRGRRQILVEAGNEGDVMLLQEGFRPPQRVVVHAERRAAVTGDETGGVQPVRAVAFALQHGQSDQRLGTGEEDSFRIQPVLVVQSNFHQRHQFPRQSAAPVRTGLIIFRNDHASACTDFVMHEQPRSMAAAHISCCACEALLLLQGLPNPGIFETVARKGRPRMITVESAFTTEIVENGDLLVGPWRSPKQMLQAQTYDSHASIHDDATAQKLGFRGGTIEGPTHFSQFAPLCERIWGRAWFMTGCLSAHYRNPVFEGEEVQAQIEKPKPGQTVCTIGMVKRDGTEILRGTASIDGDGSETALSHRLGELKPLTDPVILADIKVSMKTPRQAIKMDFDQNMGDLYPFSLADKLKVITEPSDYYSLEHNPWGRAIIPMEMLSVLFQYRAREDRLPVRGPAVGLFADQEIRLLRGPLFPGETYWVEREVVALSGSKRTESMWVRSTVFDADNAVVATMLLNGASMKDSYANYASEHKALYG</sequence>
<accession>A0ABV4EV61</accession>
<dbReference type="Gene3D" id="3.10.129.10">
    <property type="entry name" value="Hotdog Thioesterase"/>
    <property type="match status" value="2"/>
</dbReference>
<dbReference type="InterPro" id="IPR029069">
    <property type="entry name" value="HotDog_dom_sf"/>
</dbReference>
<evidence type="ECO:0008006" key="3">
    <source>
        <dbReference type="Google" id="ProtNLM"/>
    </source>
</evidence>
<organism evidence="1 2">
    <name type="scientific">Bradyrhizobium elkanii</name>
    <dbReference type="NCBI Taxonomy" id="29448"/>
    <lineage>
        <taxon>Bacteria</taxon>
        <taxon>Pseudomonadati</taxon>
        <taxon>Pseudomonadota</taxon>
        <taxon>Alphaproteobacteria</taxon>
        <taxon>Hyphomicrobiales</taxon>
        <taxon>Nitrobacteraceae</taxon>
        <taxon>Bradyrhizobium</taxon>
    </lineage>
</organism>
<dbReference type="Proteomes" id="UP001565471">
    <property type="component" value="Unassembled WGS sequence"/>
</dbReference>
<keyword evidence="2" id="KW-1185">Reference proteome</keyword>
<protein>
    <recommendedName>
        <fullName evidence="3">MaoC-like domain-containing protein</fullName>
    </recommendedName>
</protein>
<dbReference type="SUPFAM" id="SSF54637">
    <property type="entry name" value="Thioesterase/thiol ester dehydrase-isomerase"/>
    <property type="match status" value="2"/>
</dbReference>
<evidence type="ECO:0000313" key="1">
    <source>
        <dbReference type="EMBL" id="MEY9315041.1"/>
    </source>
</evidence>
<proteinExistence type="predicted"/>
<evidence type="ECO:0000313" key="2">
    <source>
        <dbReference type="Proteomes" id="UP001565471"/>
    </source>
</evidence>
<dbReference type="EMBL" id="JBGBZA010000002">
    <property type="protein sequence ID" value="MEY9315041.1"/>
    <property type="molecule type" value="Genomic_DNA"/>
</dbReference>